<organism evidence="7 8">
    <name type="scientific">Puniceispirillum marinum (strain IMCC1322)</name>
    <dbReference type="NCBI Taxonomy" id="488538"/>
    <lineage>
        <taxon>Bacteria</taxon>
        <taxon>Pseudomonadati</taxon>
        <taxon>Pseudomonadota</taxon>
        <taxon>Alphaproteobacteria</taxon>
        <taxon>Candidatus Puniceispirillales</taxon>
        <taxon>Candidatus Puniceispirillaceae</taxon>
        <taxon>Candidatus Puniceispirillum</taxon>
    </lineage>
</organism>
<evidence type="ECO:0000256" key="2">
    <source>
        <dbReference type="ARBA" id="ARBA00022898"/>
    </source>
</evidence>
<dbReference type="InterPro" id="IPR004839">
    <property type="entry name" value="Aminotransferase_I/II_large"/>
</dbReference>
<evidence type="ECO:0000259" key="6">
    <source>
        <dbReference type="PROSITE" id="PS50949"/>
    </source>
</evidence>
<evidence type="ECO:0000313" key="7">
    <source>
        <dbReference type="EMBL" id="ADE40267.1"/>
    </source>
</evidence>
<evidence type="ECO:0000313" key="8">
    <source>
        <dbReference type="Proteomes" id="UP000007460"/>
    </source>
</evidence>
<dbReference type="InterPro" id="IPR015424">
    <property type="entry name" value="PyrdxlP-dep_Trfase"/>
</dbReference>
<dbReference type="InterPro" id="IPR000524">
    <property type="entry name" value="Tscrpt_reg_HTH_GntR"/>
</dbReference>
<dbReference type="Pfam" id="PF00392">
    <property type="entry name" value="GntR"/>
    <property type="match status" value="1"/>
</dbReference>
<dbReference type="Pfam" id="PF00155">
    <property type="entry name" value="Aminotran_1_2"/>
    <property type="match status" value="1"/>
</dbReference>
<dbReference type="AlphaFoldDB" id="D5BN74"/>
<dbReference type="HOGENOM" id="CLU_017584_0_1_5"/>
<reference evidence="7 8" key="1">
    <citation type="journal article" date="2010" name="J. Bacteriol.">
        <title>Complete genome sequence of "Candidatus Puniceispirillum marinum" IMCC1322, a representative of the SAR116 clade in the Alphaproteobacteria.</title>
        <authorList>
            <person name="Oh H.M."/>
            <person name="Kwon K.K."/>
            <person name="Kang I."/>
            <person name="Kang S.G."/>
            <person name="Lee J.H."/>
            <person name="Kim S.J."/>
            <person name="Cho J.C."/>
        </authorList>
    </citation>
    <scope>NUCLEOTIDE SEQUENCE [LARGE SCALE GENOMIC DNA]</scope>
    <source>
        <strain evidence="7 8">IMCC1322</strain>
    </source>
</reference>
<evidence type="ECO:0000256" key="3">
    <source>
        <dbReference type="ARBA" id="ARBA00023015"/>
    </source>
</evidence>
<gene>
    <name evidence="7" type="ordered locus">SAR116_2024</name>
</gene>
<dbReference type="Gene3D" id="3.40.640.10">
    <property type="entry name" value="Type I PLP-dependent aspartate aminotransferase-like (Major domain)"/>
    <property type="match status" value="1"/>
</dbReference>
<keyword evidence="5" id="KW-0804">Transcription</keyword>
<dbReference type="CDD" id="cd00609">
    <property type="entry name" value="AAT_like"/>
    <property type="match status" value="1"/>
</dbReference>
<keyword evidence="4" id="KW-0238">DNA-binding</keyword>
<dbReference type="PANTHER" id="PTHR46577">
    <property type="entry name" value="HTH-TYPE TRANSCRIPTIONAL REGULATORY PROTEIN GABR"/>
    <property type="match status" value="1"/>
</dbReference>
<dbReference type="PANTHER" id="PTHR46577:SF1">
    <property type="entry name" value="HTH-TYPE TRANSCRIPTIONAL REGULATORY PROTEIN GABR"/>
    <property type="match status" value="1"/>
</dbReference>
<dbReference type="PROSITE" id="PS50949">
    <property type="entry name" value="HTH_GNTR"/>
    <property type="match status" value="1"/>
</dbReference>
<dbReference type="KEGG" id="apb:SAR116_2024"/>
<dbReference type="SMART" id="SM00345">
    <property type="entry name" value="HTH_GNTR"/>
    <property type="match status" value="1"/>
</dbReference>
<dbReference type="CDD" id="cd07377">
    <property type="entry name" value="WHTH_GntR"/>
    <property type="match status" value="1"/>
</dbReference>
<dbReference type="eggNOG" id="COG1167">
    <property type="taxonomic scope" value="Bacteria"/>
</dbReference>
<dbReference type="GO" id="GO:0030170">
    <property type="term" value="F:pyridoxal phosphate binding"/>
    <property type="evidence" value="ECO:0007669"/>
    <property type="project" value="InterPro"/>
</dbReference>
<dbReference type="InterPro" id="IPR036390">
    <property type="entry name" value="WH_DNA-bd_sf"/>
</dbReference>
<feature type="domain" description="HTH gntR-type" evidence="6">
    <location>
        <begin position="15"/>
        <end position="83"/>
    </location>
</feature>
<evidence type="ECO:0000256" key="5">
    <source>
        <dbReference type="ARBA" id="ARBA00023163"/>
    </source>
</evidence>
<keyword evidence="2" id="KW-0663">Pyridoxal phosphate</keyword>
<comment type="similarity">
    <text evidence="1">In the C-terminal section; belongs to the class-I pyridoxal-phosphate-dependent aminotransferase family.</text>
</comment>
<dbReference type="InterPro" id="IPR036388">
    <property type="entry name" value="WH-like_DNA-bd_sf"/>
</dbReference>
<dbReference type="InterPro" id="IPR051446">
    <property type="entry name" value="HTH_trans_reg/aminotransferase"/>
</dbReference>
<dbReference type="OrthoDB" id="9808770at2"/>
<dbReference type="Proteomes" id="UP000007460">
    <property type="component" value="Chromosome"/>
</dbReference>
<protein>
    <submittedName>
        <fullName evidence="7">Putative transcriptional regulator, GntR family</fullName>
    </submittedName>
</protein>
<dbReference type="GO" id="GO:0003677">
    <property type="term" value="F:DNA binding"/>
    <property type="evidence" value="ECO:0007669"/>
    <property type="project" value="UniProtKB-KW"/>
</dbReference>
<dbReference type="GO" id="GO:0003700">
    <property type="term" value="F:DNA-binding transcription factor activity"/>
    <property type="evidence" value="ECO:0007669"/>
    <property type="project" value="InterPro"/>
</dbReference>
<name>D5BN74_PUNMI</name>
<dbReference type="InterPro" id="IPR015421">
    <property type="entry name" value="PyrdxlP-dep_Trfase_major"/>
</dbReference>
<dbReference type="EMBL" id="CP001751">
    <property type="protein sequence ID" value="ADE40267.1"/>
    <property type="molecule type" value="Genomic_DNA"/>
</dbReference>
<accession>D5BN74</accession>
<dbReference type="SUPFAM" id="SSF46785">
    <property type="entry name" value="Winged helix' DNA-binding domain"/>
    <property type="match status" value="1"/>
</dbReference>
<dbReference type="SUPFAM" id="SSF53383">
    <property type="entry name" value="PLP-dependent transferases"/>
    <property type="match status" value="1"/>
</dbReference>
<keyword evidence="8" id="KW-1185">Reference proteome</keyword>
<evidence type="ECO:0000256" key="4">
    <source>
        <dbReference type="ARBA" id="ARBA00023125"/>
    </source>
</evidence>
<keyword evidence="3" id="KW-0805">Transcription regulation</keyword>
<proteinExistence type="inferred from homology"/>
<evidence type="ECO:0000256" key="1">
    <source>
        <dbReference type="ARBA" id="ARBA00005384"/>
    </source>
</evidence>
<dbReference type="Gene3D" id="1.10.10.10">
    <property type="entry name" value="Winged helix-like DNA-binding domain superfamily/Winged helix DNA-binding domain"/>
    <property type="match status" value="1"/>
</dbReference>
<sequence length="512" mass="57480">MNEHIIITLDSESGVSLQAQIRQSVVEAILGRSILPGDKLPSSRALSAQLNVSRNTVILAYQALIDTGYIETRERSGYVVSDDAPISPLVDTPGNDSEALYPVDDMDDVIRPKLADSRAQVDWDAKLVQSCSYVRPVQKPVNWREYKYPFVYGQVDNELFSLSEWRDCARQAFGMRNFGTMVGDFGQHDDPMLVNYICSRSLPRRGIRARPEQILVTLGAQNALYLVAQLIVDASKHVVIENPAYPDLRDILLQRTQNIHPLPVDEGGLVLDEGVLRQSDSVFITPSHQCPTTFTMPADRRRQLLDMARRHDLLIVEDDYEFEMNFLGAPTPALKSQDEDGRVIYVGSLSKSVFPGLRLGYLVAPEGLISQARALRHLILRHPPGHAQRTLAYFMALGHYDAQIRRLRRHLAGRHTALQNALDQEGLFARTGSHFGGTSFWVKGPDWLDARELAQRAAEEGVLIEAGDVFFGRTRPPLNYFRLAYSAIAAERIPDGIQRLATVMRRMQSQKP</sequence>
<dbReference type="STRING" id="488538.SAR116_2024"/>
<dbReference type="RefSeq" id="WP_013046894.1">
    <property type="nucleotide sequence ID" value="NC_014010.1"/>
</dbReference>